<dbReference type="PROSITE" id="PS51677">
    <property type="entry name" value="NODB"/>
    <property type="match status" value="1"/>
</dbReference>
<dbReference type="GO" id="GO:0005975">
    <property type="term" value="P:carbohydrate metabolic process"/>
    <property type="evidence" value="ECO:0007669"/>
    <property type="project" value="InterPro"/>
</dbReference>
<feature type="region of interest" description="Disordered" evidence="1">
    <location>
        <begin position="1"/>
        <end position="394"/>
    </location>
</feature>
<dbReference type="Pfam" id="PF01522">
    <property type="entry name" value="Polysacc_deac_1"/>
    <property type="match status" value="1"/>
</dbReference>
<dbReference type="EMBL" id="NHMK01000009">
    <property type="protein sequence ID" value="OWL98009.1"/>
    <property type="molecule type" value="Genomic_DNA"/>
</dbReference>
<feature type="domain" description="NodB homology" evidence="2">
    <location>
        <begin position="487"/>
        <end position="659"/>
    </location>
</feature>
<sequence>MTTVKPGTGTGYQAAPPIAGPRGGPQASEWNGCERPIPPPPASRHPARRDRRDLLARLRRTDPLGPVPVLPGPERPGAGRAGHRAVRGRAGLGAARRRGHRHARPGRPDDRPLRPAPGHDRRRPAQPDRHGAAAGRAGRLGPATRRRAARRGLQRRVARRHEPDRRLHRGGRAGPRADGRVHGRPAVHRAGVLPVRVPAGLPGDRRVPAVPGHGGRLAGQRVPAARPRRPRSRPHPARARRAARRAAPPATPDSGRDHADRHAVAVRAGAVQTDGRAGTPVLDHDRRAGHGRPRRVRQPAVRGPRCRPGPRPADPDRRVRPDRRRHGRHRHPAAHLGAVPAGGAGRPGLRGRAARLGRPGHPHPPRSPAARRVGFPDDPGEHRHRRRAAAGHPGLRAVRGARPVRARGDPGPAGRRVLPAVPPRLPRQRRACPRGALWGGLRGTVLNRAPTRTALRLAALPAALLLGDLIFRAAGLGALGAGSRRDPRVALTFDDGPGPRTPDLLAVLAAHGAPATFFVTEPACRAHPGGLRDLHAAGHQIEAHGRWHRHALRLTPWQEWAQIAWHPHPDRCGPHLYRPPYGGHSLLTRPIAHLTGRQIALWDVESRDWTAQPAAALAAHTLAHIRPGSVILLHDGPQVTPELLGALLTGLRERGLTPVTLNDLRPHRIGLREGWARLRGSYGR</sequence>
<dbReference type="AlphaFoldDB" id="A0A246BQR7"/>
<feature type="compositionally biased region" description="Basic and acidic residues" evidence="1">
    <location>
        <begin position="106"/>
        <end position="131"/>
    </location>
</feature>
<evidence type="ECO:0000313" key="3">
    <source>
        <dbReference type="EMBL" id="OWL98009.1"/>
    </source>
</evidence>
<comment type="caution">
    <text evidence="3">The sequence shown here is derived from an EMBL/GenBank/DDBJ whole genome shotgun (WGS) entry which is preliminary data.</text>
</comment>
<dbReference type="InterPro" id="IPR002509">
    <property type="entry name" value="NODB_dom"/>
</dbReference>
<feature type="compositionally biased region" description="Basic residues" evidence="1">
    <location>
        <begin position="352"/>
        <end position="364"/>
    </location>
</feature>
<gene>
    <name evidence="3" type="ORF">CBQ26_02795</name>
</gene>
<feature type="compositionally biased region" description="Low complexity" evidence="1">
    <location>
        <begin position="132"/>
        <end position="143"/>
    </location>
</feature>
<dbReference type="SUPFAM" id="SSF88713">
    <property type="entry name" value="Glycoside hydrolase/deacetylase"/>
    <property type="match status" value="1"/>
</dbReference>
<name>A0A246BQR7_9DEIO</name>
<feature type="compositionally biased region" description="Basic residues" evidence="1">
    <location>
        <begin position="144"/>
        <end position="159"/>
    </location>
</feature>
<feature type="compositionally biased region" description="Basic residues" evidence="1">
    <location>
        <begin position="226"/>
        <end position="244"/>
    </location>
</feature>
<organism evidence="3 4">
    <name type="scientific">Deinococcus indicus</name>
    <dbReference type="NCBI Taxonomy" id="223556"/>
    <lineage>
        <taxon>Bacteria</taxon>
        <taxon>Thermotogati</taxon>
        <taxon>Deinococcota</taxon>
        <taxon>Deinococci</taxon>
        <taxon>Deinococcales</taxon>
        <taxon>Deinococcaceae</taxon>
        <taxon>Deinococcus</taxon>
    </lineage>
</organism>
<keyword evidence="4" id="KW-1185">Reference proteome</keyword>
<proteinExistence type="predicted"/>
<dbReference type="Proteomes" id="UP000197208">
    <property type="component" value="Unassembled WGS sequence"/>
</dbReference>
<evidence type="ECO:0000256" key="1">
    <source>
        <dbReference type="SAM" id="MobiDB-lite"/>
    </source>
</evidence>
<feature type="compositionally biased region" description="Basic residues" evidence="1">
    <location>
        <begin position="320"/>
        <end position="333"/>
    </location>
</feature>
<accession>A0A246BQR7</accession>
<dbReference type="InterPro" id="IPR011330">
    <property type="entry name" value="Glyco_hydro/deAcase_b/a-brl"/>
</dbReference>
<evidence type="ECO:0000259" key="2">
    <source>
        <dbReference type="PROSITE" id="PS51677"/>
    </source>
</evidence>
<dbReference type="InterPro" id="IPR050248">
    <property type="entry name" value="Polysacc_deacetylase_ArnD"/>
</dbReference>
<feature type="compositionally biased region" description="Basic and acidic residues" evidence="1">
    <location>
        <begin position="50"/>
        <end position="62"/>
    </location>
</feature>
<protein>
    <recommendedName>
        <fullName evidence="2">NodB homology domain-containing protein</fullName>
    </recommendedName>
</protein>
<dbReference type="Gene3D" id="3.20.20.370">
    <property type="entry name" value="Glycoside hydrolase/deacetylase"/>
    <property type="match status" value="1"/>
</dbReference>
<dbReference type="PANTHER" id="PTHR10587:SF137">
    <property type="entry name" value="4-DEOXY-4-FORMAMIDO-L-ARABINOSE-PHOSPHOUNDECAPRENOL DEFORMYLASE ARND-RELATED"/>
    <property type="match status" value="1"/>
</dbReference>
<evidence type="ECO:0000313" key="4">
    <source>
        <dbReference type="Proteomes" id="UP000197208"/>
    </source>
</evidence>
<dbReference type="PANTHER" id="PTHR10587">
    <property type="entry name" value="GLYCOSYL TRANSFERASE-RELATED"/>
    <property type="match status" value="1"/>
</dbReference>
<feature type="compositionally biased region" description="Basic residues" evidence="1">
    <location>
        <begin position="95"/>
        <end position="105"/>
    </location>
</feature>
<feature type="compositionally biased region" description="Basic and acidic residues" evidence="1">
    <location>
        <begin position="254"/>
        <end position="263"/>
    </location>
</feature>
<reference evidence="3 4" key="1">
    <citation type="submission" date="2017-05" db="EMBL/GenBank/DDBJ databases">
        <title>De novo genome assembly of Deniococcus indicus strain DR1.</title>
        <authorList>
            <person name="Chauhan D."/>
            <person name="Yennamalli R.M."/>
            <person name="Priyadarshini R."/>
        </authorList>
    </citation>
    <scope>NUCLEOTIDE SEQUENCE [LARGE SCALE GENOMIC DNA]</scope>
    <source>
        <strain evidence="3 4">DR1</strain>
    </source>
</reference>
<feature type="compositionally biased region" description="Pro residues" evidence="1">
    <location>
        <begin position="65"/>
        <end position="74"/>
    </location>
</feature>
<dbReference type="GO" id="GO:0016810">
    <property type="term" value="F:hydrolase activity, acting on carbon-nitrogen (but not peptide) bonds"/>
    <property type="evidence" value="ECO:0007669"/>
    <property type="project" value="InterPro"/>
</dbReference>